<feature type="domain" description="RNA polymerase sigma-70 region 2" evidence="5">
    <location>
        <begin position="28"/>
        <end position="94"/>
    </location>
</feature>
<dbReference type="Pfam" id="PF04542">
    <property type="entry name" value="Sigma70_r2"/>
    <property type="match status" value="1"/>
</dbReference>
<feature type="domain" description="RNA polymerase sigma factor 70 region 4 type 2" evidence="6">
    <location>
        <begin position="124"/>
        <end position="174"/>
    </location>
</feature>
<gene>
    <name evidence="7" type="ORF">H9637_00725</name>
</gene>
<protein>
    <submittedName>
        <fullName evidence="7">Sigma-70 family RNA polymerase sigma factor</fullName>
    </submittedName>
</protein>
<evidence type="ECO:0000256" key="4">
    <source>
        <dbReference type="ARBA" id="ARBA00023163"/>
    </source>
</evidence>
<keyword evidence="8" id="KW-1185">Reference proteome</keyword>
<reference evidence="7 8" key="1">
    <citation type="submission" date="2020-08" db="EMBL/GenBank/DDBJ databases">
        <title>A Genomic Blueprint of the Chicken Gut Microbiome.</title>
        <authorList>
            <person name="Gilroy R."/>
            <person name="Ravi A."/>
            <person name="Getino M."/>
            <person name="Pursley I."/>
            <person name="Horton D.L."/>
            <person name="Alikhan N.-F."/>
            <person name="Baker D."/>
            <person name="Gharbi K."/>
            <person name="Hall N."/>
            <person name="Watson M."/>
            <person name="Adriaenssens E.M."/>
            <person name="Foster-Nyarko E."/>
            <person name="Jarju S."/>
            <person name="Secka A."/>
            <person name="Antonio M."/>
            <person name="Oren A."/>
            <person name="Chaudhuri R."/>
            <person name="La Ragione R.M."/>
            <person name="Hildebrand F."/>
            <person name="Pallen M.J."/>
        </authorList>
    </citation>
    <scope>NUCLEOTIDE SEQUENCE [LARGE SCALE GENOMIC DNA]</scope>
    <source>
        <strain evidence="7 8">N37</strain>
    </source>
</reference>
<evidence type="ECO:0000313" key="7">
    <source>
        <dbReference type="EMBL" id="MBD8045578.1"/>
    </source>
</evidence>
<comment type="similarity">
    <text evidence="1">Belongs to the sigma-70 factor family. ECF subfamily.</text>
</comment>
<dbReference type="InterPro" id="IPR013249">
    <property type="entry name" value="RNA_pol_sigma70_r4_t2"/>
</dbReference>
<dbReference type="InterPro" id="IPR039425">
    <property type="entry name" value="RNA_pol_sigma-70-like"/>
</dbReference>
<dbReference type="NCBIfam" id="TIGR02937">
    <property type="entry name" value="sigma70-ECF"/>
    <property type="match status" value="1"/>
</dbReference>
<dbReference type="SUPFAM" id="SSF88946">
    <property type="entry name" value="Sigma2 domain of RNA polymerase sigma factors"/>
    <property type="match status" value="1"/>
</dbReference>
<evidence type="ECO:0000259" key="6">
    <source>
        <dbReference type="Pfam" id="PF08281"/>
    </source>
</evidence>
<dbReference type="SUPFAM" id="SSF88659">
    <property type="entry name" value="Sigma3 and sigma4 domains of RNA polymerase sigma factors"/>
    <property type="match status" value="1"/>
</dbReference>
<accession>A0ABR8YNF1</accession>
<proteinExistence type="inferred from homology"/>
<dbReference type="Pfam" id="PF08281">
    <property type="entry name" value="Sigma70_r4_2"/>
    <property type="match status" value="1"/>
</dbReference>
<dbReference type="InterPro" id="IPR014284">
    <property type="entry name" value="RNA_pol_sigma-70_dom"/>
</dbReference>
<dbReference type="Gene3D" id="1.10.1740.10">
    <property type="match status" value="1"/>
</dbReference>
<dbReference type="EMBL" id="JACSQB010000007">
    <property type="protein sequence ID" value="MBD8045578.1"/>
    <property type="molecule type" value="Genomic_DNA"/>
</dbReference>
<keyword evidence="4" id="KW-0804">Transcription</keyword>
<evidence type="ECO:0000256" key="2">
    <source>
        <dbReference type="ARBA" id="ARBA00023015"/>
    </source>
</evidence>
<organism evidence="7 8">
    <name type="scientific">Clostridium faecium</name>
    <dbReference type="NCBI Taxonomy" id="2762223"/>
    <lineage>
        <taxon>Bacteria</taxon>
        <taxon>Bacillati</taxon>
        <taxon>Bacillota</taxon>
        <taxon>Clostridia</taxon>
        <taxon>Eubacteriales</taxon>
        <taxon>Clostridiaceae</taxon>
        <taxon>Clostridium</taxon>
    </lineage>
</organism>
<evidence type="ECO:0000256" key="3">
    <source>
        <dbReference type="ARBA" id="ARBA00023082"/>
    </source>
</evidence>
<name>A0ABR8YNF1_9CLOT</name>
<sequence>MAKVDVFEDINLVNNVLKGDVDSFNTIVNKYELMVVKFVYNILKQKEASEDITQEVFITVYNKLYMYNKKFKFSNWILQIAKNKTIDYIRKHNKICESNIDEAYHLSSKDMSPEQIAEYKETKEDIKKYIDKLNENDKQILILRYSQNLTFSDIAEILKMTESTVKGRYYRIRENYKAYVKEKEVKYK</sequence>
<evidence type="ECO:0000256" key="1">
    <source>
        <dbReference type="ARBA" id="ARBA00010641"/>
    </source>
</evidence>
<keyword evidence="2" id="KW-0805">Transcription regulation</keyword>
<dbReference type="Proteomes" id="UP000627166">
    <property type="component" value="Unassembled WGS sequence"/>
</dbReference>
<evidence type="ECO:0000313" key="8">
    <source>
        <dbReference type="Proteomes" id="UP000627166"/>
    </source>
</evidence>
<dbReference type="InterPro" id="IPR013325">
    <property type="entry name" value="RNA_pol_sigma_r2"/>
</dbReference>
<dbReference type="RefSeq" id="WP_191738498.1">
    <property type="nucleotide sequence ID" value="NZ_JACSQB010000007.1"/>
</dbReference>
<dbReference type="Gene3D" id="1.10.10.10">
    <property type="entry name" value="Winged helix-like DNA-binding domain superfamily/Winged helix DNA-binding domain"/>
    <property type="match status" value="1"/>
</dbReference>
<dbReference type="CDD" id="cd06171">
    <property type="entry name" value="Sigma70_r4"/>
    <property type="match status" value="1"/>
</dbReference>
<keyword evidence="3" id="KW-0731">Sigma factor</keyword>
<dbReference type="InterPro" id="IPR036388">
    <property type="entry name" value="WH-like_DNA-bd_sf"/>
</dbReference>
<evidence type="ECO:0000259" key="5">
    <source>
        <dbReference type="Pfam" id="PF04542"/>
    </source>
</evidence>
<comment type="caution">
    <text evidence="7">The sequence shown here is derived from an EMBL/GenBank/DDBJ whole genome shotgun (WGS) entry which is preliminary data.</text>
</comment>
<dbReference type="InterPro" id="IPR013324">
    <property type="entry name" value="RNA_pol_sigma_r3/r4-like"/>
</dbReference>
<dbReference type="InterPro" id="IPR007627">
    <property type="entry name" value="RNA_pol_sigma70_r2"/>
</dbReference>
<dbReference type="PANTHER" id="PTHR43133:SF51">
    <property type="entry name" value="RNA POLYMERASE SIGMA FACTOR"/>
    <property type="match status" value="1"/>
</dbReference>
<dbReference type="PANTHER" id="PTHR43133">
    <property type="entry name" value="RNA POLYMERASE ECF-TYPE SIGMA FACTO"/>
    <property type="match status" value="1"/>
</dbReference>